<keyword evidence="7" id="KW-1133">Transmembrane helix</keyword>
<dbReference type="EMBL" id="SRHU01000005">
    <property type="protein sequence ID" value="TFZ43140.1"/>
    <property type="molecule type" value="Genomic_DNA"/>
</dbReference>
<keyword evidence="7" id="KW-0812">Transmembrane</keyword>
<keyword evidence="5 7" id="KW-0378">Hydrolase</keyword>
<dbReference type="Proteomes" id="UP000297725">
    <property type="component" value="Unassembled WGS sequence"/>
</dbReference>
<dbReference type="InterPro" id="IPR036286">
    <property type="entry name" value="LexA/Signal_pep-like_sf"/>
</dbReference>
<dbReference type="Pfam" id="PF10502">
    <property type="entry name" value="Peptidase_S26"/>
    <property type="match status" value="1"/>
</dbReference>
<dbReference type="GO" id="GO:0005886">
    <property type="term" value="C:plasma membrane"/>
    <property type="evidence" value="ECO:0007669"/>
    <property type="project" value="UniProtKB-SubCell"/>
</dbReference>
<evidence type="ECO:0000256" key="7">
    <source>
        <dbReference type="RuleBase" id="RU362042"/>
    </source>
</evidence>
<keyword evidence="7" id="KW-0645">Protease</keyword>
<sequence>MKLKKKIVLVNIITLIFIIVFNFLFKIHSINGRSMEPTIHNNDIILIKKTKLVPRYSLIGFENKESGSLLLKRVIGMPGDEYIIAHNQIIITNKEEDNYASVSKFELDIKVAKELSYYNKIPENQYFVIGDNRGISNDSRKFGFVNKEDVEGILTYRVYPFNKVGRIN</sequence>
<evidence type="ECO:0000256" key="1">
    <source>
        <dbReference type="ARBA" id="ARBA00000677"/>
    </source>
</evidence>
<gene>
    <name evidence="9" type="primary">lepB</name>
    <name evidence="9" type="ORF">E4031_00805</name>
</gene>
<dbReference type="InterPro" id="IPR019533">
    <property type="entry name" value="Peptidase_S26"/>
</dbReference>
<accession>A0AAJ5EGL5</accession>
<dbReference type="PROSITE" id="PS00761">
    <property type="entry name" value="SPASE_I_3"/>
    <property type="match status" value="1"/>
</dbReference>
<dbReference type="Gene3D" id="2.10.109.10">
    <property type="entry name" value="Umud Fragment, subunit A"/>
    <property type="match status" value="1"/>
</dbReference>
<dbReference type="GO" id="GO:0004252">
    <property type="term" value="F:serine-type endopeptidase activity"/>
    <property type="evidence" value="ECO:0007669"/>
    <property type="project" value="InterPro"/>
</dbReference>
<dbReference type="NCBIfam" id="TIGR02227">
    <property type="entry name" value="sigpep_I_bact"/>
    <property type="match status" value="1"/>
</dbReference>
<evidence type="ECO:0000313" key="9">
    <source>
        <dbReference type="EMBL" id="TFZ43140.1"/>
    </source>
</evidence>
<feature type="active site" evidence="6">
    <location>
        <position position="34"/>
    </location>
</feature>
<dbReference type="SUPFAM" id="SSF51306">
    <property type="entry name" value="LexA/Signal peptidase"/>
    <property type="match status" value="1"/>
</dbReference>
<organism evidence="9 10">
    <name type="scientific">Vagococcus xieshaowenii</name>
    <dbReference type="NCBI Taxonomy" id="2562451"/>
    <lineage>
        <taxon>Bacteria</taxon>
        <taxon>Bacillati</taxon>
        <taxon>Bacillota</taxon>
        <taxon>Bacilli</taxon>
        <taxon>Lactobacillales</taxon>
        <taxon>Enterococcaceae</taxon>
        <taxon>Vagococcus</taxon>
    </lineage>
</organism>
<dbReference type="InterPro" id="IPR019758">
    <property type="entry name" value="Pept_S26A_signal_pept_1_CS"/>
</dbReference>
<proteinExistence type="inferred from homology"/>
<protein>
    <recommendedName>
        <fullName evidence="4 7">Signal peptidase I</fullName>
        <ecNumber evidence="4 7">3.4.21.89</ecNumber>
    </recommendedName>
</protein>
<dbReference type="PANTHER" id="PTHR43390">
    <property type="entry name" value="SIGNAL PEPTIDASE I"/>
    <property type="match status" value="1"/>
</dbReference>
<evidence type="ECO:0000259" key="8">
    <source>
        <dbReference type="Pfam" id="PF10502"/>
    </source>
</evidence>
<dbReference type="GO" id="GO:0009003">
    <property type="term" value="F:signal peptidase activity"/>
    <property type="evidence" value="ECO:0007669"/>
    <property type="project" value="UniProtKB-EC"/>
</dbReference>
<evidence type="ECO:0000256" key="6">
    <source>
        <dbReference type="PIRSR" id="PIRSR600223-1"/>
    </source>
</evidence>
<evidence type="ECO:0000256" key="5">
    <source>
        <dbReference type="ARBA" id="ARBA00022801"/>
    </source>
</evidence>
<dbReference type="PRINTS" id="PR00727">
    <property type="entry name" value="LEADERPTASE"/>
</dbReference>
<dbReference type="PANTHER" id="PTHR43390:SF1">
    <property type="entry name" value="CHLOROPLAST PROCESSING PEPTIDASE"/>
    <property type="match status" value="1"/>
</dbReference>
<dbReference type="AlphaFoldDB" id="A0AAJ5EGL5"/>
<feature type="active site" evidence="6">
    <location>
        <position position="72"/>
    </location>
</feature>
<feature type="domain" description="Peptidase S26" evidence="8">
    <location>
        <begin position="7"/>
        <end position="157"/>
    </location>
</feature>
<keyword evidence="7" id="KW-0472">Membrane</keyword>
<evidence type="ECO:0000256" key="3">
    <source>
        <dbReference type="ARBA" id="ARBA00009370"/>
    </source>
</evidence>
<evidence type="ECO:0000256" key="2">
    <source>
        <dbReference type="ARBA" id="ARBA00004401"/>
    </source>
</evidence>
<comment type="caution">
    <text evidence="9">The sequence shown here is derived from an EMBL/GenBank/DDBJ whole genome shotgun (WGS) entry which is preliminary data.</text>
</comment>
<comment type="similarity">
    <text evidence="3 7">Belongs to the peptidase S26 family.</text>
</comment>
<dbReference type="GO" id="GO:0006465">
    <property type="term" value="P:signal peptide processing"/>
    <property type="evidence" value="ECO:0007669"/>
    <property type="project" value="InterPro"/>
</dbReference>
<dbReference type="CDD" id="cd06530">
    <property type="entry name" value="S26_SPase_I"/>
    <property type="match status" value="1"/>
</dbReference>
<evidence type="ECO:0000313" key="10">
    <source>
        <dbReference type="Proteomes" id="UP000297725"/>
    </source>
</evidence>
<dbReference type="EC" id="3.4.21.89" evidence="4 7"/>
<comment type="catalytic activity">
    <reaction evidence="1 7">
        <text>Cleavage of hydrophobic, N-terminal signal or leader sequences from secreted and periplasmic proteins.</text>
        <dbReference type="EC" id="3.4.21.89"/>
    </reaction>
</comment>
<name>A0AAJ5EGL5_9ENTE</name>
<comment type="subcellular location">
    <subcellularLocation>
        <location evidence="2">Cell membrane</location>
        <topology evidence="2">Single-pass type II membrane protein</topology>
    </subcellularLocation>
    <subcellularLocation>
        <location evidence="7">Membrane</location>
        <topology evidence="7">Single-pass type II membrane protein</topology>
    </subcellularLocation>
</comment>
<feature type="transmembrane region" description="Helical" evidence="7">
    <location>
        <begin position="7"/>
        <end position="25"/>
    </location>
</feature>
<evidence type="ECO:0000256" key="4">
    <source>
        <dbReference type="ARBA" id="ARBA00013208"/>
    </source>
</evidence>
<dbReference type="InterPro" id="IPR000223">
    <property type="entry name" value="Pept_S26A_signal_pept_1"/>
</dbReference>
<reference evidence="9 10" key="1">
    <citation type="submission" date="2019-03" db="EMBL/GenBank/DDBJ databases">
        <title>Vagococcus sp. was isolated fron gut of Carduelis flavirostris.</title>
        <authorList>
            <person name="Ge Y."/>
        </authorList>
    </citation>
    <scope>NUCLEOTIDE SEQUENCE [LARGE SCALE GENOMIC DNA]</scope>
    <source>
        <strain evidence="9 10">CF-210</strain>
    </source>
</reference>